<keyword evidence="4 9" id="KW-0812">Transmembrane</keyword>
<gene>
    <name evidence="10" type="ORF">ABIE13_004865</name>
</gene>
<feature type="transmembrane region" description="Helical" evidence="9">
    <location>
        <begin position="64"/>
        <end position="81"/>
    </location>
</feature>
<comment type="subcellular location">
    <subcellularLocation>
        <location evidence="1">Cell membrane</location>
        <topology evidence="1">Multi-pass membrane protein</topology>
    </subcellularLocation>
</comment>
<evidence type="ECO:0000313" key="10">
    <source>
        <dbReference type="EMBL" id="MET4579728.1"/>
    </source>
</evidence>
<feature type="transmembrane region" description="Helical" evidence="9">
    <location>
        <begin position="470"/>
        <end position="496"/>
    </location>
</feature>
<feature type="transmembrane region" description="Helical" evidence="9">
    <location>
        <begin position="93"/>
        <end position="115"/>
    </location>
</feature>
<feature type="transmembrane region" description="Helical" evidence="9">
    <location>
        <begin position="431"/>
        <end position="450"/>
    </location>
</feature>
<evidence type="ECO:0000256" key="5">
    <source>
        <dbReference type="ARBA" id="ARBA00022970"/>
    </source>
</evidence>
<feature type="transmembrane region" description="Helical" evidence="9">
    <location>
        <begin position="604"/>
        <end position="623"/>
    </location>
</feature>
<feature type="transmembrane region" description="Helical" evidence="9">
    <location>
        <begin position="324"/>
        <end position="342"/>
    </location>
</feature>
<dbReference type="InterPro" id="IPR043428">
    <property type="entry name" value="LivM-like"/>
</dbReference>
<feature type="transmembrane region" description="Helical" evidence="9">
    <location>
        <begin position="267"/>
        <end position="285"/>
    </location>
</feature>
<dbReference type="CDD" id="cd06581">
    <property type="entry name" value="TM_PBP1_LivM_like"/>
    <property type="match status" value="1"/>
</dbReference>
<sequence>MLELFASQIINGLAIGQVYALIALGFSLVFGVSNLINFAQGALFMLGAFIAFSGVTVLHLPLPAAALLSVAVVTLLGVLLERVALRPLENAPYIAPVLSTLAISLIIDQLAEIIWSPEGQAFPVPFEEQTYFFGAAYITSTDLLIFGFGALATIALTLFLSRTWLGRTLRATAQDRDAAAQLGVRTANVKRLAFGLAGALGALSGILVALYFKSVFPQMGLPYGLKGFAAALLGGLTSTPGAVLGGLLLGVVETLASAYVGEGYRDLVAYTLVLVFLVFRPQGLLGDRRLDALGGAGGAAGAMPSTSVLASSSSQRSAVRVWELPPWGFLAAGAGLALLPLATQNAYLLQSVAYAMIFALLVASVTLVSGSLGILSIGHMAFYGVGAYTVGILARNHGWPAEAALVGAALVTAVIAMVAALPLLKLSGHTAALGTLAVGQIGYLIFMVWLDVTRGPMGFIGIPAPRLALLGGLTLSSLVDKFLLIAAVAAVALALAQRQLDSGLGRVWRGIREDRLAAHAAGLPVRRYILLGFALSGVLAGTAGGLFAYVQNVVSPESFTVSASILLLTIAVLGGLGNITGAALAGFTLTLLPELLRPFAEWRMIAYGVALLIMLRIRPHGLLGAR</sequence>
<dbReference type="PANTHER" id="PTHR11795">
    <property type="entry name" value="BRANCHED-CHAIN AMINO ACID TRANSPORT SYSTEM PERMEASE PROTEIN LIVH"/>
    <property type="match status" value="1"/>
</dbReference>
<evidence type="ECO:0000256" key="6">
    <source>
        <dbReference type="ARBA" id="ARBA00022989"/>
    </source>
</evidence>
<feature type="transmembrane region" description="Helical" evidence="9">
    <location>
        <begin position="562"/>
        <end position="592"/>
    </location>
</feature>
<dbReference type="CDD" id="cd06582">
    <property type="entry name" value="TM_PBP1_LivH_like"/>
    <property type="match status" value="1"/>
</dbReference>
<feature type="transmembrane region" description="Helical" evidence="9">
    <location>
        <begin position="192"/>
        <end position="212"/>
    </location>
</feature>
<feature type="transmembrane region" description="Helical" evidence="9">
    <location>
        <begin position="403"/>
        <end position="424"/>
    </location>
</feature>
<dbReference type="RefSeq" id="WP_354448100.1">
    <property type="nucleotide sequence ID" value="NZ_JBEPSH010000011.1"/>
</dbReference>
<comment type="caution">
    <text evidence="10">The sequence shown here is derived from an EMBL/GenBank/DDBJ whole genome shotgun (WGS) entry which is preliminary data.</text>
</comment>
<dbReference type="Pfam" id="PF02653">
    <property type="entry name" value="BPD_transp_2"/>
    <property type="match status" value="2"/>
</dbReference>
<protein>
    <submittedName>
        <fullName evidence="10">Branched-chain amino acid transport system permease protein</fullName>
    </submittedName>
</protein>
<dbReference type="Proteomes" id="UP001549320">
    <property type="component" value="Unassembled WGS sequence"/>
</dbReference>
<keyword evidence="5" id="KW-0029">Amino-acid transport</keyword>
<dbReference type="PANTHER" id="PTHR11795:SF445">
    <property type="entry name" value="AMINO ACID ABC TRANSPORTER PERMEASE PROTEIN"/>
    <property type="match status" value="1"/>
</dbReference>
<dbReference type="EMBL" id="JBEPSH010000011">
    <property type="protein sequence ID" value="MET4579728.1"/>
    <property type="molecule type" value="Genomic_DNA"/>
</dbReference>
<evidence type="ECO:0000256" key="3">
    <source>
        <dbReference type="ARBA" id="ARBA00022475"/>
    </source>
</evidence>
<proteinExistence type="inferred from homology"/>
<evidence type="ECO:0000256" key="1">
    <source>
        <dbReference type="ARBA" id="ARBA00004651"/>
    </source>
</evidence>
<keyword evidence="6 9" id="KW-1133">Transmembrane helix</keyword>
<dbReference type="InterPro" id="IPR052157">
    <property type="entry name" value="BCAA_transport_permease"/>
</dbReference>
<keyword evidence="7 9" id="KW-0472">Membrane</keyword>
<evidence type="ECO:0000256" key="8">
    <source>
        <dbReference type="ARBA" id="ARBA00037998"/>
    </source>
</evidence>
<feature type="transmembrane region" description="Helical" evidence="9">
    <location>
        <begin position="354"/>
        <end position="383"/>
    </location>
</feature>
<evidence type="ECO:0000256" key="2">
    <source>
        <dbReference type="ARBA" id="ARBA00022448"/>
    </source>
</evidence>
<feature type="transmembrane region" description="Helical" evidence="9">
    <location>
        <begin position="528"/>
        <end position="550"/>
    </location>
</feature>
<reference evidence="10 11" key="1">
    <citation type="submission" date="2024-06" db="EMBL/GenBank/DDBJ databases">
        <title>Sorghum-associated microbial communities from plants grown in Nebraska, USA.</title>
        <authorList>
            <person name="Schachtman D."/>
        </authorList>
    </citation>
    <scope>NUCLEOTIDE SEQUENCE [LARGE SCALE GENOMIC DNA]</scope>
    <source>
        <strain evidence="10 11">2709</strain>
    </source>
</reference>
<organism evidence="10 11">
    <name type="scientific">Ottowia thiooxydans</name>
    <dbReference type="NCBI Taxonomy" id="219182"/>
    <lineage>
        <taxon>Bacteria</taxon>
        <taxon>Pseudomonadati</taxon>
        <taxon>Pseudomonadota</taxon>
        <taxon>Betaproteobacteria</taxon>
        <taxon>Burkholderiales</taxon>
        <taxon>Comamonadaceae</taxon>
        <taxon>Ottowia</taxon>
    </lineage>
</organism>
<evidence type="ECO:0000256" key="4">
    <source>
        <dbReference type="ARBA" id="ARBA00022692"/>
    </source>
</evidence>
<keyword evidence="3" id="KW-1003">Cell membrane</keyword>
<dbReference type="InterPro" id="IPR001851">
    <property type="entry name" value="ABC_transp_permease"/>
</dbReference>
<evidence type="ECO:0000256" key="9">
    <source>
        <dbReference type="SAM" id="Phobius"/>
    </source>
</evidence>
<feature type="transmembrane region" description="Helical" evidence="9">
    <location>
        <begin position="38"/>
        <end position="58"/>
    </location>
</feature>
<comment type="similarity">
    <text evidence="8">Belongs to the binding-protein-dependent transport system permease family. LivHM subfamily.</text>
</comment>
<name>A0ABV2QFB6_9BURK</name>
<feature type="transmembrane region" description="Helical" evidence="9">
    <location>
        <begin position="232"/>
        <end position="255"/>
    </location>
</feature>
<evidence type="ECO:0000313" key="11">
    <source>
        <dbReference type="Proteomes" id="UP001549320"/>
    </source>
</evidence>
<keyword evidence="11" id="KW-1185">Reference proteome</keyword>
<feature type="transmembrane region" description="Helical" evidence="9">
    <location>
        <begin position="12"/>
        <end position="31"/>
    </location>
</feature>
<evidence type="ECO:0000256" key="7">
    <source>
        <dbReference type="ARBA" id="ARBA00023136"/>
    </source>
</evidence>
<feature type="transmembrane region" description="Helical" evidence="9">
    <location>
        <begin position="135"/>
        <end position="160"/>
    </location>
</feature>
<keyword evidence="2" id="KW-0813">Transport</keyword>
<accession>A0ABV2QFB6</accession>